<dbReference type="InterPro" id="IPR011650">
    <property type="entry name" value="Peptidase_M20_dimer"/>
</dbReference>
<dbReference type="SUPFAM" id="SSF55031">
    <property type="entry name" value="Bacterial exopeptidase dimerisation domain"/>
    <property type="match status" value="1"/>
</dbReference>
<dbReference type="InterPro" id="IPR002933">
    <property type="entry name" value="Peptidase_M20"/>
</dbReference>
<feature type="domain" description="Peptidase M20 dimerisation" evidence="1">
    <location>
        <begin position="194"/>
        <end position="285"/>
    </location>
</feature>
<evidence type="ECO:0000313" key="3">
    <source>
        <dbReference type="Proteomes" id="UP001589836"/>
    </source>
</evidence>
<dbReference type="CDD" id="cd03886">
    <property type="entry name" value="M20_Acy1"/>
    <property type="match status" value="1"/>
</dbReference>
<evidence type="ECO:0000313" key="2">
    <source>
        <dbReference type="EMBL" id="MFC0524311.1"/>
    </source>
</evidence>
<dbReference type="RefSeq" id="WP_377348158.1">
    <property type="nucleotide sequence ID" value="NZ_JBHLTP010000010.1"/>
</dbReference>
<reference evidence="2 3" key="1">
    <citation type="submission" date="2024-09" db="EMBL/GenBank/DDBJ databases">
        <authorList>
            <person name="Sun Q."/>
            <person name="Mori K."/>
        </authorList>
    </citation>
    <scope>NUCLEOTIDE SEQUENCE [LARGE SCALE GENOMIC DNA]</scope>
    <source>
        <strain evidence="2 3">NCAIM B.02529</strain>
    </source>
</reference>
<gene>
    <name evidence="2" type="ORF">ACFFGV_12110</name>
</gene>
<protein>
    <submittedName>
        <fullName evidence="2">M20 family metallopeptidase</fullName>
    </submittedName>
</protein>
<dbReference type="EMBL" id="JBHLTP010000010">
    <property type="protein sequence ID" value="MFC0524311.1"/>
    <property type="molecule type" value="Genomic_DNA"/>
</dbReference>
<keyword evidence="3" id="KW-1185">Reference proteome</keyword>
<organism evidence="2 3">
    <name type="scientific">Pontibacillus salicampi</name>
    <dbReference type="NCBI Taxonomy" id="1449801"/>
    <lineage>
        <taxon>Bacteria</taxon>
        <taxon>Bacillati</taxon>
        <taxon>Bacillota</taxon>
        <taxon>Bacilli</taxon>
        <taxon>Bacillales</taxon>
        <taxon>Bacillaceae</taxon>
        <taxon>Pontibacillus</taxon>
    </lineage>
</organism>
<dbReference type="PANTHER" id="PTHR11014:SF63">
    <property type="entry name" value="METALLOPEPTIDASE, PUTATIVE (AFU_ORTHOLOGUE AFUA_6G09600)-RELATED"/>
    <property type="match status" value="1"/>
</dbReference>
<dbReference type="Gene3D" id="3.30.70.360">
    <property type="match status" value="1"/>
</dbReference>
<dbReference type="Proteomes" id="UP001589836">
    <property type="component" value="Unassembled WGS sequence"/>
</dbReference>
<dbReference type="SUPFAM" id="SSF53187">
    <property type="entry name" value="Zn-dependent exopeptidases"/>
    <property type="match status" value="1"/>
</dbReference>
<evidence type="ECO:0000259" key="1">
    <source>
        <dbReference type="Pfam" id="PF07687"/>
    </source>
</evidence>
<dbReference type="Pfam" id="PF01546">
    <property type="entry name" value="Peptidase_M20"/>
    <property type="match status" value="1"/>
</dbReference>
<dbReference type="Pfam" id="PF07687">
    <property type="entry name" value="M20_dimer"/>
    <property type="match status" value="1"/>
</dbReference>
<dbReference type="InterPro" id="IPR017439">
    <property type="entry name" value="Amidohydrolase"/>
</dbReference>
<dbReference type="NCBIfam" id="TIGR01891">
    <property type="entry name" value="amidohydrolases"/>
    <property type="match status" value="1"/>
</dbReference>
<dbReference type="InterPro" id="IPR036264">
    <property type="entry name" value="Bact_exopeptidase_dim_dom"/>
</dbReference>
<name>A0ABV6LPK8_9BACI</name>
<accession>A0ABV6LPK8</accession>
<dbReference type="PIRSF" id="PIRSF005962">
    <property type="entry name" value="Pept_M20D_amidohydro"/>
    <property type="match status" value="1"/>
</dbReference>
<comment type="caution">
    <text evidence="2">The sequence shown here is derived from an EMBL/GenBank/DDBJ whole genome shotgun (WGS) entry which is preliminary data.</text>
</comment>
<sequence>MIDSLFNQHIESIQDDIIFMRRHLHQYPELSNEEYQTSAYIKEKLTQYGVEWQDGFAKTGVLGIIRGNNPGKTVALRADIDALPIQETNDHAFISKHSGIMHACGHDAHTAMLIGTGYALQQMKEHIAGTVLLVFQPAEENSPIGGSKPMMEDGVFSTYTPDVIYGQHVWPSLSVGEIGIIDKEMMGASDRFCVEISGSGGHASMPQEGNDAIIIANQVISALQTIVSRNINPLDAAVVTIGRIEGGYRYNVIPDKVTVEGTIRTFKPEVKKKVKERFFTIIEQTVAAFNGTASIDYLDGYPATINTPEWAQQARDTAQRMMSPSSTPYVEPVLAGEDFARYLEQYQGAFLWLGTRLENQEEQRALHDSGFQINETALPIGSAFMAQLAFDTLHTLHHYSKEE</sequence>
<dbReference type="PANTHER" id="PTHR11014">
    <property type="entry name" value="PEPTIDASE M20 FAMILY MEMBER"/>
    <property type="match status" value="1"/>
</dbReference>
<dbReference type="Gene3D" id="3.40.630.10">
    <property type="entry name" value="Zn peptidases"/>
    <property type="match status" value="1"/>
</dbReference>
<proteinExistence type="predicted"/>